<gene>
    <name evidence="1" type="ORF">E6G98_01650</name>
</gene>
<comment type="caution">
    <text evidence="1">The sequence shown here is derived from an EMBL/GenBank/DDBJ whole genome shotgun (WGS) entry which is preliminary data.</text>
</comment>
<name>A0A537LZI6_9BACT</name>
<sequence>MTDRVTAIEFEIPQKSGEALCVPPARQLAALARQNAALLEDAPLTIAGVRLAEIRRRARSDISQAAVRYAQRLDLPTSTFGPSELLLVTGHQPFLFHPGIWLKHLLIDRVARDGMAALSMPVDSDAAEDVGADAPRMDGTGLRLVHETLVRADPDVPYEAVPAPPLAEWRAFLARLGAHVRTLPLPEPQAALEHFAQAARDVRAEDIGTFLTGARRRYEGRRRYAEVPVSEMSAGMEFRRFVVHVLRDAERFAAVYNHHLGAYRERSSIRTSAQPFPDLQREEGRQELPFWIIRRGRREPLSVQPTRSGIGLLAGGERVGEIPQASGPEALAGLAIRPRALTLTAFTRLCVADLFVHGVGGGRYDRVTDAVIREYFGIEPPAYAVTTATLHLPLGAYDAARERETLQRRLLELQHNPDRVLSRPTPEQQGLISEKWRLIAALDGGVLARRERREVTARIREINEELSRTLAVQREEVERQLAGLEAGAEATAAAAHRGYPYCFFSPAAVDEIIDRMLAENR</sequence>
<organism evidence="1 2">
    <name type="scientific">Candidatus Segetimicrobium genomatis</name>
    <dbReference type="NCBI Taxonomy" id="2569760"/>
    <lineage>
        <taxon>Bacteria</taxon>
        <taxon>Bacillati</taxon>
        <taxon>Candidatus Sysuimicrobiota</taxon>
        <taxon>Candidatus Sysuimicrobiia</taxon>
        <taxon>Candidatus Sysuimicrobiales</taxon>
        <taxon>Candidatus Segetimicrobiaceae</taxon>
        <taxon>Candidatus Segetimicrobium</taxon>
    </lineage>
</organism>
<dbReference type="Proteomes" id="UP000315217">
    <property type="component" value="Unassembled WGS sequence"/>
</dbReference>
<dbReference type="EMBL" id="VBAI01000012">
    <property type="protein sequence ID" value="TMJ13007.1"/>
    <property type="molecule type" value="Genomic_DNA"/>
</dbReference>
<evidence type="ECO:0000313" key="1">
    <source>
        <dbReference type="EMBL" id="TMJ13007.1"/>
    </source>
</evidence>
<protein>
    <submittedName>
        <fullName evidence="1">Uncharacterized protein</fullName>
    </submittedName>
</protein>
<dbReference type="AlphaFoldDB" id="A0A537LZI6"/>
<reference evidence="1 2" key="1">
    <citation type="journal article" date="2019" name="Nat. Microbiol.">
        <title>Mediterranean grassland soil C-N compound turnover is dependent on rainfall and depth, and is mediated by genomically divergent microorganisms.</title>
        <authorList>
            <person name="Diamond S."/>
            <person name="Andeer P.F."/>
            <person name="Li Z."/>
            <person name="Crits-Christoph A."/>
            <person name="Burstein D."/>
            <person name="Anantharaman K."/>
            <person name="Lane K.R."/>
            <person name="Thomas B.C."/>
            <person name="Pan C."/>
            <person name="Northen T.R."/>
            <person name="Banfield J.F."/>
        </authorList>
    </citation>
    <scope>NUCLEOTIDE SEQUENCE [LARGE SCALE GENOMIC DNA]</scope>
    <source>
        <strain evidence="1">NP_1</strain>
    </source>
</reference>
<accession>A0A537LZI6</accession>
<evidence type="ECO:0000313" key="2">
    <source>
        <dbReference type="Proteomes" id="UP000315217"/>
    </source>
</evidence>
<proteinExistence type="predicted"/>